<dbReference type="RefSeq" id="WP_099323783.1">
    <property type="nucleotide sequence ID" value="NZ_CP049055.1"/>
</dbReference>
<dbReference type="OrthoDB" id="7959174at2"/>
<dbReference type="InterPro" id="IPR036178">
    <property type="entry name" value="Formintransfe-cycloase-like_sf"/>
</dbReference>
<organism evidence="1">
    <name type="scientific">Kuenenia stuttgartiensis</name>
    <dbReference type="NCBI Taxonomy" id="174633"/>
    <lineage>
        <taxon>Bacteria</taxon>
        <taxon>Pseudomonadati</taxon>
        <taxon>Planctomycetota</taxon>
        <taxon>Candidatus Brocadiia</taxon>
        <taxon>Candidatus Brocadiales</taxon>
        <taxon>Candidatus Brocadiaceae</taxon>
        <taxon>Candidatus Kuenenia</taxon>
    </lineage>
</organism>
<gene>
    <name evidence="1" type="primary">fchA</name>
    <name evidence="1" type="ORF">kuste4247</name>
</gene>
<proteinExistence type="predicted"/>
<dbReference type="EC" id="3.5.4.9" evidence="1"/>
<dbReference type="Gene3D" id="1.20.120.680">
    <property type="entry name" value="Formiminotetrahydrofolate cyclodeaminase monomer, up-and-down helical bundle"/>
    <property type="match status" value="1"/>
</dbReference>
<dbReference type="Pfam" id="PF04961">
    <property type="entry name" value="FTCD_C"/>
    <property type="match status" value="1"/>
</dbReference>
<protein>
    <submittedName>
        <fullName evidence="1">Similar to methenyltetrahydrofolate cyclohydrolase</fullName>
        <ecNumber evidence="1">3.5.4.9</ecNumber>
    </submittedName>
</protein>
<dbReference type="SUPFAM" id="SSF101262">
    <property type="entry name" value="Methenyltetrahydrofolate cyclohydrolase-like"/>
    <property type="match status" value="1"/>
</dbReference>
<dbReference type="EMBL" id="CT573071">
    <property type="protein sequence ID" value="CAJ75009.1"/>
    <property type="molecule type" value="Genomic_DNA"/>
</dbReference>
<keyword evidence="1" id="KW-0378">Hydrolase</keyword>
<evidence type="ECO:0000313" key="1">
    <source>
        <dbReference type="EMBL" id="CAJ75009.1"/>
    </source>
</evidence>
<sequence>MMYLNESIEKYLNDSAARIPAPGGGSASALIGALASAMASMSIHFTVGKQGFEQNTGRLKELLKECEKSREVLTALIQEDVDVYNEVDKTLRMPKITSDEKKFRLESIIRAKIFATMVPLKTAMTCLYVLKLTREFAEITNPNLISEVGVAAILADAGFQCGKINVDINLSHLDNQVMIQKVQNEMHQAEKTAKIYFNEIYKIVQKKLWREEQAI</sequence>
<dbReference type="GO" id="GO:0004477">
    <property type="term" value="F:methenyltetrahydrofolate cyclohydrolase activity"/>
    <property type="evidence" value="ECO:0007669"/>
    <property type="project" value="UniProtKB-EC"/>
</dbReference>
<reference evidence="1" key="1">
    <citation type="journal article" date="2006" name="Nature">
        <title>Deciphering the evolution and metabolism of an anammox bacterium from a community genome.</title>
        <authorList>
            <person name="Strous M."/>
            <person name="Pelletier E."/>
            <person name="Mangenot S."/>
            <person name="Rattei T."/>
            <person name="Lehner A."/>
            <person name="Taylor M.W."/>
            <person name="Horn M."/>
            <person name="Daims H."/>
            <person name="Bartol-Mavel D."/>
            <person name="Wincker P."/>
            <person name="Barbe V."/>
            <person name="Fonknechten N."/>
            <person name="Vallenet D."/>
            <person name="Segurens B."/>
            <person name="Schenowitz-Truong C."/>
            <person name="Medigue C."/>
            <person name="Collingro A."/>
            <person name="Snel B."/>
            <person name="Dutilh B.E."/>
            <person name="OpDenCamp H.J.M."/>
            <person name="vanDerDrift C."/>
            <person name="Cirpus I."/>
            <person name="vanDePas-Schoonen K.T."/>
            <person name="Harhangi H.R."/>
            <person name="vanNiftrik L."/>
            <person name="Schmid M."/>
            <person name="Keltjens J."/>
            <person name="vanDeVossenberg J."/>
            <person name="Kartal B."/>
            <person name="Meier H."/>
            <person name="Frishman D."/>
            <person name="Huynen M.A."/>
            <person name="Mewes H."/>
            <person name="Weissenbach J."/>
            <person name="Jetten M.S.M."/>
            <person name="Wagner M."/>
            <person name="LePaslier D."/>
        </authorList>
    </citation>
    <scope>NUCLEOTIDE SEQUENCE</scope>
</reference>
<dbReference type="InterPro" id="IPR007044">
    <property type="entry name" value="Cyclodeamin/CycHdrlase"/>
</dbReference>
<reference evidence="1" key="2">
    <citation type="submission" date="2006-01" db="EMBL/GenBank/DDBJ databases">
        <authorList>
            <person name="Genoscope"/>
        </authorList>
    </citation>
    <scope>NUCLEOTIDE SEQUENCE</scope>
</reference>
<dbReference type="AlphaFoldDB" id="Q1Q4S3"/>
<name>Q1Q4S3_KUEST</name>
<accession>Q1Q4S3</accession>